<dbReference type="Proteomes" id="UP001150259">
    <property type="component" value="Unassembled WGS sequence"/>
</dbReference>
<protein>
    <recommendedName>
        <fullName evidence="4">Secreted protein</fullName>
    </recommendedName>
</protein>
<sequence length="192" mass="19949">MRRACLVIAALVVGSSLATGVARAGPEGPADFGTMEPKGLAASAWPWPDGANAFMEQVQGVQKCLPQAIPWSFEESPFGPQSGVRIVFDSLVPAEPGSLGSGQVTFWCQARTGLHYRITVQGLPPLSTFEVTATEVGSDVTHSLATVRTDPNGNGVSAGVLQLPKGGYEFLVTVGSELVPDPADPVIGFSVL</sequence>
<evidence type="ECO:0008006" key="4">
    <source>
        <dbReference type="Google" id="ProtNLM"/>
    </source>
</evidence>
<organism evidence="2 3">
    <name type="scientific">Intrasporangium calvum</name>
    <dbReference type="NCBI Taxonomy" id="53358"/>
    <lineage>
        <taxon>Bacteria</taxon>
        <taxon>Bacillati</taxon>
        <taxon>Actinomycetota</taxon>
        <taxon>Actinomycetes</taxon>
        <taxon>Micrococcales</taxon>
        <taxon>Intrasporangiaceae</taxon>
        <taxon>Intrasporangium</taxon>
    </lineage>
</organism>
<feature type="signal peptide" evidence="1">
    <location>
        <begin position="1"/>
        <end position="24"/>
    </location>
</feature>
<comment type="caution">
    <text evidence="2">The sequence shown here is derived from an EMBL/GenBank/DDBJ whole genome shotgun (WGS) entry which is preliminary data.</text>
</comment>
<proteinExistence type="predicted"/>
<gene>
    <name evidence="2" type="ORF">OO014_09395</name>
</gene>
<feature type="chain" id="PRO_5046901813" description="Secreted protein" evidence="1">
    <location>
        <begin position="25"/>
        <end position="192"/>
    </location>
</feature>
<name>A0ABT5GIG7_9MICO</name>
<dbReference type="EMBL" id="JAPFQL010000034">
    <property type="protein sequence ID" value="MDC5697471.1"/>
    <property type="molecule type" value="Genomic_DNA"/>
</dbReference>
<keyword evidence="3" id="KW-1185">Reference proteome</keyword>
<evidence type="ECO:0000313" key="3">
    <source>
        <dbReference type="Proteomes" id="UP001150259"/>
    </source>
</evidence>
<evidence type="ECO:0000313" key="2">
    <source>
        <dbReference type="EMBL" id="MDC5697471.1"/>
    </source>
</evidence>
<reference evidence="2 3" key="1">
    <citation type="submission" date="2022-11" db="EMBL/GenBank/DDBJ databases">
        <title>Anaerobic phenanthrene biodegradation by a DNRA strain PheN6.</title>
        <authorList>
            <person name="Zhang Z."/>
        </authorList>
    </citation>
    <scope>NUCLEOTIDE SEQUENCE [LARGE SCALE GENOMIC DNA]</scope>
    <source>
        <strain evidence="2 3">PheN6</strain>
    </source>
</reference>
<accession>A0ABT5GIG7</accession>
<keyword evidence="1" id="KW-0732">Signal</keyword>
<evidence type="ECO:0000256" key="1">
    <source>
        <dbReference type="SAM" id="SignalP"/>
    </source>
</evidence>
<dbReference type="RefSeq" id="WP_272462047.1">
    <property type="nucleotide sequence ID" value="NZ_JAPFQL010000034.1"/>
</dbReference>